<sequence>MRDRVARTRSLVTVSFVALFMVAPAGMAFAQDSTNAMPVNVAGPVGIAVAAVGLTGMLLGLWRFMRKSAKDKAVAAETTEAQPIVVAEPEPAPQPAPTS</sequence>
<evidence type="ECO:0000256" key="2">
    <source>
        <dbReference type="SAM" id="Phobius"/>
    </source>
</evidence>
<keyword evidence="2" id="KW-1133">Transmembrane helix</keyword>
<gene>
    <name evidence="4" type="ORF">SAMN05661093_02415</name>
</gene>
<keyword evidence="2" id="KW-0812">Transmembrane</keyword>
<keyword evidence="3" id="KW-0732">Signal</keyword>
<reference evidence="4 5" key="1">
    <citation type="submission" date="2017-04" db="EMBL/GenBank/DDBJ databases">
        <authorList>
            <person name="Afonso C.L."/>
            <person name="Miller P.J."/>
            <person name="Scott M.A."/>
            <person name="Spackman E."/>
            <person name="Goraichik I."/>
            <person name="Dimitrov K.M."/>
            <person name="Suarez D.L."/>
            <person name="Swayne D.E."/>
        </authorList>
    </citation>
    <scope>NUCLEOTIDE SEQUENCE [LARGE SCALE GENOMIC DNA]</scope>
    <source>
        <strain evidence="4 5">DSM 43828</strain>
    </source>
</reference>
<evidence type="ECO:0000256" key="1">
    <source>
        <dbReference type="SAM" id="MobiDB-lite"/>
    </source>
</evidence>
<protein>
    <submittedName>
        <fullName evidence="4">Uncharacterized protein</fullName>
    </submittedName>
</protein>
<dbReference type="AlphaFoldDB" id="A0A1Y5XDF1"/>
<proteinExistence type="predicted"/>
<dbReference type="Proteomes" id="UP000192674">
    <property type="component" value="Unassembled WGS sequence"/>
</dbReference>
<organism evidence="4 5">
    <name type="scientific">Kibdelosporangium aridum</name>
    <dbReference type="NCBI Taxonomy" id="2030"/>
    <lineage>
        <taxon>Bacteria</taxon>
        <taxon>Bacillati</taxon>
        <taxon>Actinomycetota</taxon>
        <taxon>Actinomycetes</taxon>
        <taxon>Pseudonocardiales</taxon>
        <taxon>Pseudonocardiaceae</taxon>
        <taxon>Kibdelosporangium</taxon>
    </lineage>
</organism>
<evidence type="ECO:0000256" key="3">
    <source>
        <dbReference type="SAM" id="SignalP"/>
    </source>
</evidence>
<feature type="compositionally biased region" description="Low complexity" evidence="1">
    <location>
        <begin position="80"/>
        <end position="89"/>
    </location>
</feature>
<name>A0A1Y5XDF1_KIBAR</name>
<evidence type="ECO:0000313" key="5">
    <source>
        <dbReference type="Proteomes" id="UP000192674"/>
    </source>
</evidence>
<feature type="signal peptide" evidence="3">
    <location>
        <begin position="1"/>
        <end position="30"/>
    </location>
</feature>
<feature type="region of interest" description="Disordered" evidence="1">
    <location>
        <begin position="77"/>
        <end position="99"/>
    </location>
</feature>
<accession>A0A1Y5XDF1</accession>
<feature type="compositionally biased region" description="Pro residues" evidence="1">
    <location>
        <begin position="90"/>
        <end position="99"/>
    </location>
</feature>
<keyword evidence="2" id="KW-0472">Membrane</keyword>
<evidence type="ECO:0000313" key="4">
    <source>
        <dbReference type="EMBL" id="SMC88202.1"/>
    </source>
</evidence>
<feature type="transmembrane region" description="Helical" evidence="2">
    <location>
        <begin position="40"/>
        <end position="62"/>
    </location>
</feature>
<feature type="chain" id="PRO_5012848216" evidence="3">
    <location>
        <begin position="31"/>
        <end position="99"/>
    </location>
</feature>
<keyword evidence="5" id="KW-1185">Reference proteome</keyword>
<dbReference type="EMBL" id="FWXV01000002">
    <property type="protein sequence ID" value="SMC88202.1"/>
    <property type="molecule type" value="Genomic_DNA"/>
</dbReference>